<dbReference type="Proteomes" id="UP000036426">
    <property type="component" value="Unassembled WGS sequence"/>
</dbReference>
<dbReference type="PANTHER" id="PTHR35813:SF1">
    <property type="entry name" value="INNER MEMBRANE PROTEIN YBAN"/>
    <property type="match status" value="1"/>
</dbReference>
<dbReference type="PIRSF" id="PIRSF016789">
    <property type="entry name" value="DUF454"/>
    <property type="match status" value="1"/>
</dbReference>
<evidence type="ECO:0000313" key="3">
    <source>
        <dbReference type="EMBL" id="KLV00033.1"/>
    </source>
</evidence>
<evidence type="ECO:0000313" key="4">
    <source>
        <dbReference type="Proteomes" id="UP000036426"/>
    </source>
</evidence>
<dbReference type="GO" id="GO:0005886">
    <property type="term" value="C:plasma membrane"/>
    <property type="evidence" value="ECO:0007669"/>
    <property type="project" value="UniProtKB-SubCell"/>
</dbReference>
<dbReference type="PATRIC" id="fig|754436.4.peg.2896"/>
<accession>A0A0J1GJV6</accession>
<dbReference type="EMBL" id="LDOV01000025">
    <property type="protein sequence ID" value="KLV00033.1"/>
    <property type="molecule type" value="Genomic_DNA"/>
</dbReference>
<dbReference type="PANTHER" id="PTHR35813">
    <property type="entry name" value="INNER MEMBRANE PROTEIN YBAN"/>
    <property type="match status" value="1"/>
</dbReference>
<comment type="subcellular location">
    <subcellularLocation>
        <location evidence="1">Cell inner membrane</location>
        <topology evidence="1">Multi-pass membrane protein</topology>
    </subcellularLocation>
</comment>
<proteinExistence type="predicted"/>
<dbReference type="RefSeq" id="WP_047874972.1">
    <property type="nucleotide sequence ID" value="NZ_BMYC01000008.1"/>
</dbReference>
<name>A0A0J1GJV6_9GAMM</name>
<sequence length="132" mass="14677">MVKKTLLLACGWVCVALGLLGALLPLLPTTPFLLLASACFMRGSPRLNAWLMAHPTFGPVLHNWHTHRAVSRSVKRKANIMIVLSFSLSVYLVPLWWHKALLLGMLTILLVWFNRLPARENVQSEGATGPAR</sequence>
<evidence type="ECO:0000256" key="1">
    <source>
        <dbReference type="PIRNR" id="PIRNR016789"/>
    </source>
</evidence>
<keyword evidence="1" id="KW-1003">Cell membrane</keyword>
<organism evidence="3 4">
    <name type="scientific">Photobacterium aphoticum</name>
    <dbReference type="NCBI Taxonomy" id="754436"/>
    <lineage>
        <taxon>Bacteria</taxon>
        <taxon>Pseudomonadati</taxon>
        <taxon>Pseudomonadota</taxon>
        <taxon>Gammaproteobacteria</taxon>
        <taxon>Vibrionales</taxon>
        <taxon>Vibrionaceae</taxon>
        <taxon>Photobacterium</taxon>
    </lineage>
</organism>
<keyword evidence="4" id="KW-1185">Reference proteome</keyword>
<reference evidence="3 4" key="1">
    <citation type="submission" date="2015-05" db="EMBL/GenBank/DDBJ databases">
        <title>Photobacterium galathea sp. nov.</title>
        <authorList>
            <person name="Machado H."/>
            <person name="Gram L."/>
        </authorList>
    </citation>
    <scope>NUCLEOTIDE SEQUENCE [LARGE SCALE GENOMIC DNA]</scope>
    <source>
        <strain evidence="3 4">DSM 25995</strain>
    </source>
</reference>
<evidence type="ECO:0000256" key="2">
    <source>
        <dbReference type="SAM" id="Phobius"/>
    </source>
</evidence>
<comment type="caution">
    <text evidence="3">The sequence shown here is derived from an EMBL/GenBank/DDBJ whole genome shotgun (WGS) entry which is preliminary data.</text>
</comment>
<gene>
    <name evidence="3" type="ORF">ABT58_13630</name>
</gene>
<keyword evidence="1 2" id="KW-0472">Membrane</keyword>
<keyword evidence="2" id="KW-1133">Transmembrane helix</keyword>
<dbReference type="InterPro" id="IPR007401">
    <property type="entry name" value="DUF454"/>
</dbReference>
<feature type="transmembrane region" description="Helical" evidence="2">
    <location>
        <begin position="95"/>
        <end position="113"/>
    </location>
</feature>
<dbReference type="OrthoDB" id="9816293at2"/>
<keyword evidence="2" id="KW-0812">Transmembrane</keyword>
<dbReference type="AlphaFoldDB" id="A0A0J1GJV6"/>
<keyword evidence="1" id="KW-0997">Cell inner membrane</keyword>
<dbReference type="Pfam" id="PF04304">
    <property type="entry name" value="DUF454"/>
    <property type="match status" value="1"/>
</dbReference>
<protein>
    <recommendedName>
        <fullName evidence="1">Inner membrane protein</fullName>
    </recommendedName>
</protein>